<dbReference type="PANTHER" id="PTHR43737:SF1">
    <property type="entry name" value="DUF1501 DOMAIN-CONTAINING PROTEIN"/>
    <property type="match status" value="1"/>
</dbReference>
<sequence length="474" mass="49743">MTTPFTRRRFLASMAGAAGTSALPFAATLAAMGNAAAADNDDYKALICVFLTGGNDAYNTVLATDPTSWQQYERYRSSGSTSIALAPPGAAGGVLPITPAAAHAGRSFALHPNLGALKSLFDAGRVGIVANVGTLVAPTTVGAYRSGAAMLPRELFSHNDQQSVWQSSMPEGASYGWGGRMGDLLASGNSNNMFTCVSTAGNAVFVSGRNVSQYQVDAAGVKPVLSLDGYLFGTTRHPLRNIITNNATSNVLEREYVAIVNKALQSQAFLGSAMAPSGAAGIPAPTTYIDPNTRRATVNPLAVQLQTVARVIAARGALGVRRQVFFVSLGGFDTHDNQRTRHADLMARLAHGLSYFDEISANLMGVNMREKVTLFTASDFGRTLVTNGDGTDHGWGSHHFVMGGAVKGRNIYGSFPAVGLGHDSDVGRGALLPSQSVDQYGATLASWFGVPDSQLATVFPNLPNFAQRNLGFMA</sequence>
<proteinExistence type="predicted"/>
<dbReference type="EMBL" id="CP136508">
    <property type="protein sequence ID" value="WUR14825.1"/>
    <property type="molecule type" value="Genomic_DNA"/>
</dbReference>
<keyword evidence="1" id="KW-0732">Signal</keyword>
<dbReference type="PANTHER" id="PTHR43737">
    <property type="entry name" value="BLL7424 PROTEIN"/>
    <property type="match status" value="1"/>
</dbReference>
<feature type="chain" id="PRO_5046370659" evidence="1">
    <location>
        <begin position="27"/>
        <end position="474"/>
    </location>
</feature>
<keyword evidence="3" id="KW-1185">Reference proteome</keyword>
<dbReference type="Pfam" id="PF07394">
    <property type="entry name" value="DUF1501"/>
    <property type="match status" value="1"/>
</dbReference>
<organism evidence="2 3">
    <name type="scientific">[Empedobacter] haloabium</name>
    <dbReference type="NCBI Taxonomy" id="592317"/>
    <lineage>
        <taxon>Bacteria</taxon>
        <taxon>Pseudomonadati</taxon>
        <taxon>Pseudomonadota</taxon>
        <taxon>Betaproteobacteria</taxon>
        <taxon>Burkholderiales</taxon>
        <taxon>Oxalobacteraceae</taxon>
        <taxon>Telluria group</taxon>
        <taxon>Telluria group incertae sedis</taxon>
    </lineage>
</organism>
<dbReference type="PROSITE" id="PS51318">
    <property type="entry name" value="TAT"/>
    <property type="match status" value="1"/>
</dbReference>
<gene>
    <name evidence="2" type="ORF">E7V67_006865</name>
</gene>
<accession>A0ABZ1UPZ4</accession>
<dbReference type="InterPro" id="IPR010869">
    <property type="entry name" value="DUF1501"/>
</dbReference>
<evidence type="ECO:0000313" key="2">
    <source>
        <dbReference type="EMBL" id="WUR14825.1"/>
    </source>
</evidence>
<protein>
    <submittedName>
        <fullName evidence="2">DUF1501 domain-containing protein</fullName>
    </submittedName>
</protein>
<reference evidence="2 3" key="1">
    <citation type="journal article" date="2019" name="Int. J. Syst. Evol. Microbiol.">
        <title>The Draft Whole-Genome Sequence of the Antibiotic Producer Empedobacter haloabium ATCC 31962 Provides Indications for Its Taxonomic Reclassification.</title>
        <authorList>
            <person name="Miess H."/>
            <person name="Arlt P."/>
            <person name="Apel A.K."/>
            <person name="Weber T."/>
            <person name="Nieselt K."/>
            <person name="Hanssen F."/>
            <person name="Czemmel S."/>
            <person name="Nahnsen S."/>
            <person name="Gross H."/>
        </authorList>
    </citation>
    <scope>NUCLEOTIDE SEQUENCE [LARGE SCALE GENOMIC DNA]</scope>
    <source>
        <strain evidence="2 3">ATCC 31962</strain>
    </source>
</reference>
<name>A0ABZ1UPZ4_9BURK</name>
<evidence type="ECO:0000313" key="3">
    <source>
        <dbReference type="Proteomes" id="UP000321323"/>
    </source>
</evidence>
<dbReference type="Proteomes" id="UP000321323">
    <property type="component" value="Chromosome"/>
</dbReference>
<evidence type="ECO:0000256" key="1">
    <source>
        <dbReference type="SAM" id="SignalP"/>
    </source>
</evidence>
<feature type="signal peptide" evidence="1">
    <location>
        <begin position="1"/>
        <end position="26"/>
    </location>
</feature>
<dbReference type="InterPro" id="IPR006311">
    <property type="entry name" value="TAT_signal"/>
</dbReference>